<name>A0ABN0U3C3_9BURK</name>
<dbReference type="PROSITE" id="PS51257">
    <property type="entry name" value="PROKAR_LIPOPROTEIN"/>
    <property type="match status" value="1"/>
</dbReference>
<dbReference type="PANTHER" id="PTHR30332">
    <property type="entry name" value="PROBABLE GENERAL SECRETION PATHWAY PROTEIN D"/>
    <property type="match status" value="1"/>
</dbReference>
<evidence type="ECO:0000259" key="4">
    <source>
        <dbReference type="Pfam" id="PF13629"/>
    </source>
</evidence>
<organism evidence="5 6">
    <name type="scientific">Castellaniella daejeonensis</name>
    <dbReference type="NCBI Taxonomy" id="659013"/>
    <lineage>
        <taxon>Bacteria</taxon>
        <taxon>Pseudomonadati</taxon>
        <taxon>Pseudomonadota</taxon>
        <taxon>Betaproteobacteria</taxon>
        <taxon>Burkholderiales</taxon>
        <taxon>Alcaligenaceae</taxon>
        <taxon>Castellaniella</taxon>
    </lineage>
</organism>
<dbReference type="InterPro" id="IPR004846">
    <property type="entry name" value="T2SS/T3SS_dom"/>
</dbReference>
<dbReference type="InterPro" id="IPR001775">
    <property type="entry name" value="GspD/PilQ"/>
</dbReference>
<dbReference type="InterPro" id="IPR032789">
    <property type="entry name" value="T2SS-T3SS_pil_N"/>
</dbReference>
<dbReference type="Pfam" id="PF00263">
    <property type="entry name" value="Secretin"/>
    <property type="match status" value="1"/>
</dbReference>
<dbReference type="Proteomes" id="UP001501176">
    <property type="component" value="Unassembled WGS sequence"/>
</dbReference>
<feature type="signal peptide" evidence="2">
    <location>
        <begin position="1"/>
        <end position="26"/>
    </location>
</feature>
<dbReference type="PRINTS" id="PR00811">
    <property type="entry name" value="BCTERIALGSPD"/>
</dbReference>
<accession>A0ABN0U3C3</accession>
<dbReference type="EMBL" id="BAAAFN010000019">
    <property type="protein sequence ID" value="GAA0237349.1"/>
    <property type="molecule type" value="Genomic_DNA"/>
</dbReference>
<evidence type="ECO:0000313" key="5">
    <source>
        <dbReference type="EMBL" id="GAA0237349.1"/>
    </source>
</evidence>
<dbReference type="RefSeq" id="WP_343822067.1">
    <property type="nucleotide sequence ID" value="NZ_BAAAFN010000019.1"/>
</dbReference>
<comment type="caution">
    <text evidence="5">The sequence shown here is derived from an EMBL/GenBank/DDBJ whole genome shotgun (WGS) entry which is preliminary data.</text>
</comment>
<evidence type="ECO:0000259" key="3">
    <source>
        <dbReference type="Pfam" id="PF00263"/>
    </source>
</evidence>
<dbReference type="PANTHER" id="PTHR30332:SF17">
    <property type="entry name" value="TYPE IV PILIATION SYSTEM PROTEIN DR_0774-RELATED"/>
    <property type="match status" value="1"/>
</dbReference>
<feature type="chain" id="PRO_5046178784" evidence="2">
    <location>
        <begin position="27"/>
        <end position="435"/>
    </location>
</feature>
<evidence type="ECO:0000313" key="6">
    <source>
        <dbReference type="Proteomes" id="UP001501176"/>
    </source>
</evidence>
<protein>
    <submittedName>
        <fullName evidence="5">Pilus assembly protein N-terminal domain-containing protein</fullName>
    </submittedName>
</protein>
<evidence type="ECO:0000256" key="1">
    <source>
        <dbReference type="RuleBase" id="RU004003"/>
    </source>
</evidence>
<keyword evidence="6" id="KW-1185">Reference proteome</keyword>
<dbReference type="InterPro" id="IPR050810">
    <property type="entry name" value="Bact_Secretion_Sys_Channel"/>
</dbReference>
<sequence length="435" mass="45358">MSLIILRISVMLGLALAAGGCLPANAASQTINLAERAQRFVPVAGVPQRVAVADPAVADIQVLPAEGGGAGGVLLTGMHAGDTELRIWGQSGALQSWQIHVVGAAQAALARAGAAPDAQVAQAGDTAVIAGRSESLLTHRAAQVAAGDKAADLSTVNTTSMVQVDVQVVELSRSVMKDAGINWNARSRSGDDVLWRGATTLLPAALSTDTGFALTYSPQRFQATLRLLESNGMARILARPSLVAMSGQSAKFLAGGEIPVPASGGLGTQNVEYKPFGIGLTVSPTVLGADRIALKVAPEASELDYTHTIAIGSGDNVTLLPSIRTRRTDTMVELGDGESFILSGLVSRQTSANVDKVPFLGDLPIIGAFFRSLHYSQEERELVIVVTPHLIRPIAKGARLKLPGQEIDREDSPANAWGYYLTGSMGGEQMPGFSR</sequence>
<dbReference type="Pfam" id="PF13629">
    <property type="entry name" value="T2SS-T3SS_pil_N"/>
    <property type="match status" value="1"/>
</dbReference>
<comment type="similarity">
    <text evidence="1">Belongs to the bacterial secretin family.</text>
</comment>
<feature type="domain" description="Type II/III secretion system secretin-like" evidence="3">
    <location>
        <begin position="227"/>
        <end position="392"/>
    </location>
</feature>
<keyword evidence="2" id="KW-0732">Signal</keyword>
<reference evidence="5 6" key="1">
    <citation type="journal article" date="2019" name="Int. J. Syst. Evol. Microbiol.">
        <title>The Global Catalogue of Microorganisms (GCM) 10K type strain sequencing project: providing services to taxonomists for standard genome sequencing and annotation.</title>
        <authorList>
            <consortium name="The Broad Institute Genomics Platform"/>
            <consortium name="The Broad Institute Genome Sequencing Center for Infectious Disease"/>
            <person name="Wu L."/>
            <person name="Ma J."/>
        </authorList>
    </citation>
    <scope>NUCLEOTIDE SEQUENCE [LARGE SCALE GENOMIC DNA]</scope>
    <source>
        <strain evidence="5 6">JCM 16240</strain>
    </source>
</reference>
<gene>
    <name evidence="5" type="ORF">GCM10009125_27830</name>
</gene>
<evidence type="ECO:0000256" key="2">
    <source>
        <dbReference type="SAM" id="SignalP"/>
    </source>
</evidence>
<feature type="domain" description="Pilus formation protein N-terminal" evidence="4">
    <location>
        <begin position="28"/>
        <end position="101"/>
    </location>
</feature>
<proteinExistence type="inferred from homology"/>